<keyword evidence="4" id="KW-0963">Cytoplasm</keyword>
<dbReference type="Pfam" id="PF01016">
    <property type="entry name" value="Ribosomal_L27"/>
    <property type="match status" value="1"/>
</dbReference>
<keyword evidence="8" id="KW-0966">Cell projection</keyword>
<reference evidence="12" key="1">
    <citation type="submission" date="2016-04" db="UniProtKB">
        <authorList>
            <consortium name="WormBaseParasite"/>
        </authorList>
    </citation>
    <scope>IDENTIFICATION</scope>
</reference>
<accession>A0A158QHE6</accession>
<dbReference type="WBParaSite" id="HNAJ_0000729101-mRNA-1">
    <property type="protein sequence ID" value="HNAJ_0000729101-mRNA-1"/>
    <property type="gene ID" value="HNAJ_0000729101"/>
</dbReference>
<evidence type="ECO:0000256" key="8">
    <source>
        <dbReference type="ARBA" id="ARBA00023273"/>
    </source>
</evidence>
<dbReference type="GO" id="GO:0006412">
    <property type="term" value="P:translation"/>
    <property type="evidence" value="ECO:0007669"/>
    <property type="project" value="InterPro"/>
</dbReference>
<evidence type="ECO:0000313" key="10">
    <source>
        <dbReference type="EMBL" id="VDO03147.1"/>
    </source>
</evidence>
<keyword evidence="6" id="KW-0969">Cilium</keyword>
<dbReference type="GO" id="GO:0005840">
    <property type="term" value="C:ribosome"/>
    <property type="evidence" value="ECO:0007669"/>
    <property type="project" value="InterPro"/>
</dbReference>
<dbReference type="SUPFAM" id="SSF110324">
    <property type="entry name" value="Ribosomal L27 protein-like"/>
    <property type="match status" value="1"/>
</dbReference>
<evidence type="ECO:0000256" key="6">
    <source>
        <dbReference type="ARBA" id="ARBA00023069"/>
    </source>
</evidence>
<dbReference type="AlphaFoldDB" id="A0A158QHE6"/>
<evidence type="ECO:0000256" key="1">
    <source>
        <dbReference type="ARBA" id="ARBA00004430"/>
    </source>
</evidence>
<evidence type="ECO:0000256" key="2">
    <source>
        <dbReference type="ARBA" id="ARBA00010500"/>
    </source>
</evidence>
<dbReference type="GO" id="GO:0003735">
    <property type="term" value="F:structural constituent of ribosome"/>
    <property type="evidence" value="ECO:0007669"/>
    <property type="project" value="InterPro"/>
</dbReference>
<dbReference type="Gene3D" id="2.40.50.100">
    <property type="match status" value="1"/>
</dbReference>
<dbReference type="OrthoDB" id="10251073at2759"/>
<reference evidence="10 11" key="2">
    <citation type="submission" date="2018-11" db="EMBL/GenBank/DDBJ databases">
        <authorList>
            <consortium name="Pathogen Informatics"/>
        </authorList>
    </citation>
    <scope>NUCLEOTIDE SEQUENCE [LARGE SCALE GENOMIC DNA]</scope>
</reference>
<protein>
    <recommendedName>
        <fullName evidence="3">Cilia- and flagella-associated protein 206</fullName>
    </recommendedName>
</protein>
<dbReference type="InterPro" id="IPR001684">
    <property type="entry name" value="Ribosomal_bL27"/>
</dbReference>
<dbReference type="Pfam" id="PF12018">
    <property type="entry name" value="FAP206"/>
    <property type="match status" value="1"/>
</dbReference>
<dbReference type="GO" id="GO:0036064">
    <property type="term" value="C:ciliary basal body"/>
    <property type="evidence" value="ECO:0007669"/>
    <property type="project" value="TreeGrafter"/>
</dbReference>
<evidence type="ECO:0000313" key="12">
    <source>
        <dbReference type="WBParaSite" id="HNAJ_0000729101-mRNA-1"/>
    </source>
</evidence>
<comment type="subcellular location">
    <subcellularLocation>
        <location evidence="1">Cytoplasm</location>
        <location evidence="1">Cytoskeleton</location>
        <location evidence="1">Cilium axoneme</location>
    </subcellularLocation>
</comment>
<dbReference type="PANTHER" id="PTHR21442:SF0">
    <property type="entry name" value="CILIA- AND FLAGELLA-ASSOCIATED PROTEIN 206"/>
    <property type="match status" value="1"/>
</dbReference>
<organism evidence="12">
    <name type="scientific">Rodentolepis nana</name>
    <name type="common">Dwarf tapeworm</name>
    <name type="synonym">Hymenolepis nana</name>
    <dbReference type="NCBI Taxonomy" id="102285"/>
    <lineage>
        <taxon>Eukaryota</taxon>
        <taxon>Metazoa</taxon>
        <taxon>Spiralia</taxon>
        <taxon>Lophotrochozoa</taxon>
        <taxon>Platyhelminthes</taxon>
        <taxon>Cestoda</taxon>
        <taxon>Eucestoda</taxon>
        <taxon>Cyclophyllidea</taxon>
        <taxon>Hymenolepididae</taxon>
        <taxon>Rodentolepis</taxon>
    </lineage>
</organism>
<name>A0A158QHE6_RODNA</name>
<evidence type="ECO:0000256" key="4">
    <source>
        <dbReference type="ARBA" id="ARBA00022490"/>
    </source>
</evidence>
<dbReference type="GO" id="GO:0003356">
    <property type="term" value="P:regulation of cilium beat frequency"/>
    <property type="evidence" value="ECO:0007669"/>
    <property type="project" value="TreeGrafter"/>
</dbReference>
<dbReference type="STRING" id="102285.A0A158QHE6"/>
<comment type="similarity">
    <text evidence="2">Belongs to the CFAP206 family.</text>
</comment>
<dbReference type="InterPro" id="IPR021897">
    <property type="entry name" value="FAP206"/>
</dbReference>
<sequence>MKIYFDTNFSPRALFLEEYKKIMASKFSPLLTKICQPSNNMTDDYENIYRLIICGAIIFSGQDSSKSLAEVQEVTSIVQTYLTLEDMQDFCSLQPNVRKEKFFHLINLVLGTRVYNFSLGFGAVGFDNLTELTGQALAATVVTIDEYLKEIRGCANISTLLYIRFMMSDCYVTPQSLEEVDELGFPPSLLRSVAINARQLIQYVCQLRDELVEIVDDHQRDERCLDEILGEVFSCLRAGNNPSSADLQKQILELARVWTRLKENLAYIAMIANVLKSLKEYSFEPFIQLGASEFLKRFLETDISSDDQQKEAITRIIPREENRSKWIFPTTSSYGQIDLNGFCAWSLVRYKGLPVPCSPKIGVFVQGGRRYGFSSVAAAKAFDLAPNKFIDGINEIVRQNPDLFLLLKMPSPFEKETRPADSLGITDQEIQTEVHPITVYIDSKYTWDEWELRRRALQLLYIRKCVTHSMQTMLSNFRRENTTQVYLPKDEGVQTKRDNYSQVPKPSVFIEGLRGGQPIDQAKGASGVFRGAPYSNWCTTIRSTEATKVDLTLPIEDHFCGEINGLKNMNRVSCTLRTGVSSSLLKIFSRSFAVKKKPNYEDQPEKIRKPVLVKTLRGFQFADGDQVYKGDILVRQLGMEFYPGENVRLNRDTWDLVALRSGRFTITTETLSPYPDSPLHSLVNEEGRVIQRPFVHVIAHQTEPVFKLKRSL</sequence>
<dbReference type="GO" id="GO:0030030">
    <property type="term" value="P:cell projection organization"/>
    <property type="evidence" value="ECO:0007669"/>
    <property type="project" value="UniProtKB-KW"/>
</dbReference>
<gene>
    <name evidence="10" type="ORF">HNAJ_LOCUS7287</name>
</gene>
<evidence type="ECO:0000256" key="5">
    <source>
        <dbReference type="ARBA" id="ARBA00022794"/>
    </source>
</evidence>
<comment type="function">
    <text evidence="9">Essential for sperm motility and is involved in the regulation of the beating frequency of motile cilia on the epithelial cells of the respiratory tract. Required for the establishment of radial spokes in sperm flagella.</text>
</comment>
<dbReference type="Proteomes" id="UP000278807">
    <property type="component" value="Unassembled WGS sequence"/>
</dbReference>
<keyword evidence="7" id="KW-0206">Cytoskeleton</keyword>
<keyword evidence="5" id="KW-0970">Cilium biogenesis/degradation</keyword>
<evidence type="ECO:0000256" key="9">
    <source>
        <dbReference type="ARBA" id="ARBA00045321"/>
    </source>
</evidence>
<dbReference type="GO" id="GO:0005930">
    <property type="term" value="C:axoneme"/>
    <property type="evidence" value="ECO:0007669"/>
    <property type="project" value="UniProtKB-SubCell"/>
</dbReference>
<dbReference type="EMBL" id="UZAE01012029">
    <property type="protein sequence ID" value="VDO03147.1"/>
    <property type="molecule type" value="Genomic_DNA"/>
</dbReference>
<dbReference type="PANTHER" id="PTHR21442">
    <property type="entry name" value="CILIA- AND FLAGELLA-ASSOCIATED PROTEIN 206"/>
    <property type="match status" value="1"/>
</dbReference>
<keyword evidence="11" id="KW-1185">Reference proteome</keyword>
<evidence type="ECO:0000313" key="11">
    <source>
        <dbReference type="Proteomes" id="UP000278807"/>
    </source>
</evidence>
<evidence type="ECO:0000256" key="3">
    <source>
        <dbReference type="ARBA" id="ARBA00021602"/>
    </source>
</evidence>
<evidence type="ECO:0000256" key="7">
    <source>
        <dbReference type="ARBA" id="ARBA00023212"/>
    </source>
</evidence>
<proteinExistence type="inferred from homology"/>